<sequence>MALHFSLLTVTTLLFLIRSALSQSAPTPRPANPINVTEILDNGIHYTILLRLLKQTQVLIQLENQLNDENQQGVTLLAPNDNAFHDLPFGTLNILTNEQKLTLVLYHVLAKYHSIKDLDVVSNPVPTQAAGNQGVLGLYFFSCANHVNVSSGVVETRIKNPLRQTFPLAVYPVDKVLLPAGFIVAPAPKGSSKTTPVRKSAKGPSSPVEAPAPKGSSTYTTTSRKGKVAIH</sequence>
<evidence type="ECO:0000256" key="1">
    <source>
        <dbReference type="ARBA" id="ARBA00004609"/>
    </source>
</evidence>
<dbReference type="InterPro" id="IPR036378">
    <property type="entry name" value="FAS1_dom_sf"/>
</dbReference>
<dbReference type="Gene3D" id="2.30.180.10">
    <property type="entry name" value="FAS1 domain"/>
    <property type="match status" value="1"/>
</dbReference>
<dbReference type="STRING" id="35608.A0A2U1M857"/>
<gene>
    <name evidence="11" type="ORF">CTI12_AA409210</name>
</gene>
<comment type="similarity">
    <text evidence="2">Belongs to the fasciclin-like AGP family.</text>
</comment>
<reference evidence="11 12" key="1">
    <citation type="journal article" date="2018" name="Mol. Plant">
        <title>The genome of Artemisia annua provides insight into the evolution of Asteraceae family and artemisinin biosynthesis.</title>
        <authorList>
            <person name="Shen Q."/>
            <person name="Zhang L."/>
            <person name="Liao Z."/>
            <person name="Wang S."/>
            <person name="Yan T."/>
            <person name="Shi P."/>
            <person name="Liu M."/>
            <person name="Fu X."/>
            <person name="Pan Q."/>
            <person name="Wang Y."/>
            <person name="Lv Z."/>
            <person name="Lu X."/>
            <person name="Zhang F."/>
            <person name="Jiang W."/>
            <person name="Ma Y."/>
            <person name="Chen M."/>
            <person name="Hao X."/>
            <person name="Li L."/>
            <person name="Tang Y."/>
            <person name="Lv G."/>
            <person name="Zhou Y."/>
            <person name="Sun X."/>
            <person name="Brodelius P.E."/>
            <person name="Rose J.K.C."/>
            <person name="Tang K."/>
        </authorList>
    </citation>
    <scope>NUCLEOTIDE SEQUENCE [LARGE SCALE GENOMIC DNA]</scope>
    <source>
        <strain evidence="12">cv. Huhao1</strain>
        <tissue evidence="11">Leaf</tissue>
    </source>
</reference>
<dbReference type="GO" id="GO:0005886">
    <property type="term" value="C:plasma membrane"/>
    <property type="evidence" value="ECO:0007669"/>
    <property type="project" value="UniProtKB-SubCell"/>
</dbReference>
<keyword evidence="4" id="KW-0336">GPI-anchor</keyword>
<keyword evidence="3" id="KW-1003">Cell membrane</keyword>
<dbReference type="Pfam" id="PF02469">
    <property type="entry name" value="Fasciclin"/>
    <property type="match status" value="1"/>
</dbReference>
<evidence type="ECO:0000313" key="11">
    <source>
        <dbReference type="EMBL" id="PWA57435.1"/>
    </source>
</evidence>
<dbReference type="OrthoDB" id="286301at2759"/>
<dbReference type="PROSITE" id="PS50213">
    <property type="entry name" value="FAS1"/>
    <property type="match status" value="1"/>
</dbReference>
<evidence type="ECO:0000259" key="10">
    <source>
        <dbReference type="PROSITE" id="PS50213"/>
    </source>
</evidence>
<evidence type="ECO:0000256" key="5">
    <source>
        <dbReference type="ARBA" id="ARBA00022729"/>
    </source>
</evidence>
<evidence type="ECO:0000313" key="12">
    <source>
        <dbReference type="Proteomes" id="UP000245207"/>
    </source>
</evidence>
<keyword evidence="4" id="KW-0449">Lipoprotein</keyword>
<keyword evidence="12" id="KW-1185">Reference proteome</keyword>
<protein>
    <submittedName>
        <fullName evidence="11">FAS1 domain-containing protein</fullName>
    </submittedName>
</protein>
<dbReference type="PANTHER" id="PTHR32077">
    <property type="entry name" value="FASCICLIN-LIKE ARABINOGALACTAN PROTEIN"/>
    <property type="match status" value="1"/>
</dbReference>
<comment type="function">
    <text evidence="7">May be a cell surface adhesion protein.</text>
</comment>
<dbReference type="Proteomes" id="UP000245207">
    <property type="component" value="Unassembled WGS sequence"/>
</dbReference>
<dbReference type="GO" id="GO:0009834">
    <property type="term" value="P:plant-type secondary cell wall biogenesis"/>
    <property type="evidence" value="ECO:0007669"/>
    <property type="project" value="TreeGrafter"/>
</dbReference>
<keyword evidence="6" id="KW-0472">Membrane</keyword>
<keyword evidence="5 9" id="KW-0732">Signal</keyword>
<comment type="subcellular location">
    <subcellularLocation>
        <location evidence="1">Cell membrane</location>
        <topology evidence="1">Lipid-anchor</topology>
        <topology evidence="1">GPI-anchor</topology>
    </subcellularLocation>
</comment>
<keyword evidence="4" id="KW-0325">Glycoprotein</keyword>
<evidence type="ECO:0000256" key="6">
    <source>
        <dbReference type="ARBA" id="ARBA00023136"/>
    </source>
</evidence>
<proteinExistence type="inferred from homology"/>
<name>A0A2U1M857_ARTAN</name>
<feature type="chain" id="PRO_5015525906" evidence="9">
    <location>
        <begin position="23"/>
        <end position="231"/>
    </location>
</feature>
<feature type="region of interest" description="Disordered" evidence="8">
    <location>
        <begin position="189"/>
        <end position="231"/>
    </location>
</feature>
<organism evidence="11 12">
    <name type="scientific">Artemisia annua</name>
    <name type="common">Sweet wormwood</name>
    <dbReference type="NCBI Taxonomy" id="35608"/>
    <lineage>
        <taxon>Eukaryota</taxon>
        <taxon>Viridiplantae</taxon>
        <taxon>Streptophyta</taxon>
        <taxon>Embryophyta</taxon>
        <taxon>Tracheophyta</taxon>
        <taxon>Spermatophyta</taxon>
        <taxon>Magnoliopsida</taxon>
        <taxon>eudicotyledons</taxon>
        <taxon>Gunneridae</taxon>
        <taxon>Pentapetalae</taxon>
        <taxon>asterids</taxon>
        <taxon>campanulids</taxon>
        <taxon>Asterales</taxon>
        <taxon>Asteraceae</taxon>
        <taxon>Asteroideae</taxon>
        <taxon>Anthemideae</taxon>
        <taxon>Artemisiinae</taxon>
        <taxon>Artemisia</taxon>
    </lineage>
</organism>
<evidence type="ECO:0000256" key="2">
    <source>
        <dbReference type="ARBA" id="ARBA00007843"/>
    </source>
</evidence>
<dbReference type="EMBL" id="PKPP01006162">
    <property type="protein sequence ID" value="PWA57435.1"/>
    <property type="molecule type" value="Genomic_DNA"/>
</dbReference>
<feature type="signal peptide" evidence="9">
    <location>
        <begin position="1"/>
        <end position="22"/>
    </location>
</feature>
<comment type="caution">
    <text evidence="11">The sequence shown here is derived from an EMBL/GenBank/DDBJ whole genome shotgun (WGS) entry which is preliminary data.</text>
</comment>
<accession>A0A2U1M857</accession>
<evidence type="ECO:0000256" key="7">
    <source>
        <dbReference type="ARBA" id="ARBA00024686"/>
    </source>
</evidence>
<dbReference type="InterPro" id="IPR000782">
    <property type="entry name" value="FAS1_domain"/>
</dbReference>
<feature type="domain" description="FAS1" evidence="10">
    <location>
        <begin position="33"/>
        <end position="177"/>
    </location>
</feature>
<evidence type="ECO:0000256" key="4">
    <source>
        <dbReference type="ARBA" id="ARBA00022622"/>
    </source>
</evidence>
<dbReference type="InterPro" id="IPR045003">
    <property type="entry name" value="FLA_A"/>
</dbReference>
<dbReference type="SUPFAM" id="SSF82153">
    <property type="entry name" value="FAS1 domain"/>
    <property type="match status" value="1"/>
</dbReference>
<dbReference type="GO" id="GO:0098552">
    <property type="term" value="C:side of membrane"/>
    <property type="evidence" value="ECO:0007669"/>
    <property type="project" value="UniProtKB-KW"/>
</dbReference>
<evidence type="ECO:0000256" key="9">
    <source>
        <dbReference type="SAM" id="SignalP"/>
    </source>
</evidence>
<dbReference type="AlphaFoldDB" id="A0A2U1M857"/>
<dbReference type="PANTHER" id="PTHR32077:SF54">
    <property type="entry name" value="FASCICLIN-LIKE ARABINOGALACTAN PROTEIN 13-RELATED"/>
    <property type="match status" value="1"/>
</dbReference>
<evidence type="ECO:0000256" key="8">
    <source>
        <dbReference type="SAM" id="MobiDB-lite"/>
    </source>
</evidence>
<evidence type="ECO:0000256" key="3">
    <source>
        <dbReference type="ARBA" id="ARBA00022475"/>
    </source>
</evidence>
<dbReference type="SMART" id="SM00554">
    <property type="entry name" value="FAS1"/>
    <property type="match status" value="1"/>
</dbReference>